<evidence type="ECO:0000313" key="2">
    <source>
        <dbReference type="EMBL" id="KAL3313519.1"/>
    </source>
</evidence>
<protein>
    <submittedName>
        <fullName evidence="2">Uncharacterized protein</fullName>
    </submittedName>
</protein>
<dbReference type="Proteomes" id="UP001626550">
    <property type="component" value="Unassembled WGS sequence"/>
</dbReference>
<evidence type="ECO:0000313" key="3">
    <source>
        <dbReference type="Proteomes" id="UP001626550"/>
    </source>
</evidence>
<name>A0ABD2Q1N9_9PLAT</name>
<keyword evidence="1" id="KW-0732">Signal</keyword>
<evidence type="ECO:0000256" key="1">
    <source>
        <dbReference type="SAM" id="SignalP"/>
    </source>
</evidence>
<keyword evidence="3" id="KW-1185">Reference proteome</keyword>
<sequence length="471" mass="54024">MLNHVLHFIYIVLLLRYSNGYNLAKSQCSVARNQMTNFVSASCILVCLEDIAQHRQPLYGVNELLIRVVTPDCRRNTTLQQFMGLFPTLKQLRLISPECEFNAPLLPAQLGLETLELFDESGLVLPGITNSDRSHIPQVNQLQELWIRGECCRHMNRFARLPQLHTLRFDCGTELSEQMRHLSIEGSSSKTSDLDARDEYVFLVPQLRNLLVAIKNLKYLTVRNLPILTRLHLVIKECLPNSKRDLLANLPNLQLFEYQSFGPACTLPTNGCWNLNSSKLLDVRLNNFGFLFFCPQIGRSNIAPRLSLNELMEQEKEEIFEEVHPSLRVTCPPDHLENGRRLREYMRATSFQAIEVDLYTCSGIDLLDMLAWFPQALKVVVKLNDPSASFGLETQERMYQIMKKFGIFTIYSVTRLSPETHTSVRNLRQRLAQDPTARLRPEYFSISTAASSHSPNFAVILICLLLMFTFL</sequence>
<accession>A0ABD2Q1N9</accession>
<gene>
    <name evidence="2" type="ORF">Ciccas_007877</name>
</gene>
<proteinExistence type="predicted"/>
<organism evidence="2 3">
    <name type="scientific">Cichlidogyrus casuarinus</name>
    <dbReference type="NCBI Taxonomy" id="1844966"/>
    <lineage>
        <taxon>Eukaryota</taxon>
        <taxon>Metazoa</taxon>
        <taxon>Spiralia</taxon>
        <taxon>Lophotrochozoa</taxon>
        <taxon>Platyhelminthes</taxon>
        <taxon>Monogenea</taxon>
        <taxon>Monopisthocotylea</taxon>
        <taxon>Dactylogyridea</taxon>
        <taxon>Ancyrocephalidae</taxon>
        <taxon>Cichlidogyrus</taxon>
    </lineage>
</organism>
<dbReference type="AlphaFoldDB" id="A0ABD2Q1N9"/>
<reference evidence="2 3" key="1">
    <citation type="submission" date="2024-11" db="EMBL/GenBank/DDBJ databases">
        <title>Adaptive evolution of stress response genes in parasites aligns with host niche diversity.</title>
        <authorList>
            <person name="Hahn C."/>
            <person name="Resl P."/>
        </authorList>
    </citation>
    <scope>NUCLEOTIDE SEQUENCE [LARGE SCALE GENOMIC DNA]</scope>
    <source>
        <strain evidence="2">EGGRZ-B1_66</strain>
        <tissue evidence="2">Body</tissue>
    </source>
</reference>
<feature type="signal peptide" evidence="1">
    <location>
        <begin position="1"/>
        <end position="20"/>
    </location>
</feature>
<comment type="caution">
    <text evidence="2">The sequence shown here is derived from an EMBL/GenBank/DDBJ whole genome shotgun (WGS) entry which is preliminary data.</text>
</comment>
<feature type="chain" id="PRO_5044796505" evidence="1">
    <location>
        <begin position="21"/>
        <end position="471"/>
    </location>
</feature>
<dbReference type="EMBL" id="JBJKFK010001280">
    <property type="protein sequence ID" value="KAL3313519.1"/>
    <property type="molecule type" value="Genomic_DNA"/>
</dbReference>